<dbReference type="InterPro" id="IPR025101">
    <property type="entry name" value="DUF4012"/>
</dbReference>
<reference evidence="1 2" key="1">
    <citation type="submission" date="2018-01" db="EMBL/GenBank/DDBJ databases">
        <title>Cryobacterium sp. nov., from glaciers in China.</title>
        <authorList>
            <person name="Liu Q."/>
            <person name="Xin Y.-H."/>
        </authorList>
    </citation>
    <scope>NUCLEOTIDE SEQUENCE [LARGE SCALE GENOMIC DNA]</scope>
    <source>
        <strain evidence="1 2">TMN-42</strain>
    </source>
</reference>
<proteinExistence type="predicted"/>
<dbReference type="EMBL" id="PPXD01000033">
    <property type="protein sequence ID" value="POH60840.1"/>
    <property type="molecule type" value="Genomic_DNA"/>
</dbReference>
<comment type="caution">
    <text evidence="1">The sequence shown here is derived from an EMBL/GenBank/DDBJ whole genome shotgun (WGS) entry which is preliminary data.</text>
</comment>
<evidence type="ECO:0000313" key="1">
    <source>
        <dbReference type="EMBL" id="POH60840.1"/>
    </source>
</evidence>
<dbReference type="Pfam" id="PF13196">
    <property type="entry name" value="DUF4012"/>
    <property type="match status" value="1"/>
</dbReference>
<sequence length="589" mass="60846">MKHRARHWLITIAVLVGLVIVVGAAGGWVASRALTAKSELEKAQTFVGTLKTQAAAMDFVGVGTTSAKLSAATSKAVDQTQDPVWRAAEIIPVVGVNLTAVRQMAEAVDVVAKDAVAPIAEVASGLSAASLKPVDGRIDLAPLVDLNAALIRASTALDSAAASVGKIELDGTIGQVHGAGTTLTAMLDSAATTVGDVSSMSSVVPDMLGASGPRNYILIFQNLAETTALGGTAAALTEVTVDAGKISIARQASSQTFLVDDSLPALAGDPKLAALYSPLIYTRLNLATSRPDFPTAAQITRAFWQRDVGGTVDGVISIDPAALAYMLGATGPVTMSTGDVLSKDNAVALLLNEIYFRYQGKDGADQTDAFFAEAAKTMFGAVTNSPAEPQEMLSAITQGVNEHRIMAWSAHPEEQKVIEGTTLAGILPTTNELSTTAGVFFRDTSTSKMDFYLKTGATLSTDVCTAATPTFTTTVNLHSTLTPEVGETLPAYVASGYWGADLFRTEVYVYGPPGTTYVSSGAAAGASLDTTTDDLGRPVAKFTVMLAPGQTSEVAVTFSGPEATYAPPELRTTPMLNPTTVAVDAPGCG</sequence>
<dbReference type="AlphaFoldDB" id="A0A2S3Z6N1"/>
<protein>
    <recommendedName>
        <fullName evidence="3">DUF4012 domain-containing protein</fullName>
    </recommendedName>
</protein>
<evidence type="ECO:0000313" key="2">
    <source>
        <dbReference type="Proteomes" id="UP000237340"/>
    </source>
</evidence>
<keyword evidence="2" id="KW-1185">Reference proteome</keyword>
<accession>A0A2S3Z6N1</accession>
<dbReference type="Proteomes" id="UP000237340">
    <property type="component" value="Unassembled WGS sequence"/>
</dbReference>
<name>A0A2S3Z6N1_9MICO</name>
<gene>
    <name evidence="1" type="ORF">C3B61_19275</name>
</gene>
<organism evidence="1 2">
    <name type="scientific">Cryobacterium zongtaii</name>
    <dbReference type="NCBI Taxonomy" id="1259217"/>
    <lineage>
        <taxon>Bacteria</taxon>
        <taxon>Bacillati</taxon>
        <taxon>Actinomycetota</taxon>
        <taxon>Actinomycetes</taxon>
        <taxon>Micrococcales</taxon>
        <taxon>Microbacteriaceae</taxon>
        <taxon>Cryobacterium</taxon>
    </lineage>
</organism>
<evidence type="ECO:0008006" key="3">
    <source>
        <dbReference type="Google" id="ProtNLM"/>
    </source>
</evidence>